<organism evidence="1 2">
    <name type="scientific">Gigaspora rosea</name>
    <dbReference type="NCBI Taxonomy" id="44941"/>
    <lineage>
        <taxon>Eukaryota</taxon>
        <taxon>Fungi</taxon>
        <taxon>Fungi incertae sedis</taxon>
        <taxon>Mucoromycota</taxon>
        <taxon>Glomeromycotina</taxon>
        <taxon>Glomeromycetes</taxon>
        <taxon>Diversisporales</taxon>
        <taxon>Gigasporaceae</taxon>
        <taxon>Gigaspora</taxon>
    </lineage>
</organism>
<dbReference type="EMBL" id="QKWP01001560">
    <property type="protein sequence ID" value="RIB08050.1"/>
    <property type="molecule type" value="Genomic_DNA"/>
</dbReference>
<gene>
    <name evidence="1" type="ORF">C2G38_378837</name>
</gene>
<reference evidence="1 2" key="1">
    <citation type="submission" date="2018-06" db="EMBL/GenBank/DDBJ databases">
        <title>Comparative genomics reveals the genomic features of Rhizophagus irregularis, R. cerebriforme, R. diaphanum and Gigaspora rosea, and their symbiotic lifestyle signature.</title>
        <authorList>
            <person name="Morin E."/>
            <person name="San Clemente H."/>
            <person name="Chen E.C.H."/>
            <person name="De La Providencia I."/>
            <person name="Hainaut M."/>
            <person name="Kuo A."/>
            <person name="Kohler A."/>
            <person name="Murat C."/>
            <person name="Tang N."/>
            <person name="Roy S."/>
            <person name="Loubradou J."/>
            <person name="Henrissat B."/>
            <person name="Grigoriev I.V."/>
            <person name="Corradi N."/>
            <person name="Roux C."/>
            <person name="Martin F.M."/>
        </authorList>
    </citation>
    <scope>NUCLEOTIDE SEQUENCE [LARGE SCALE GENOMIC DNA]</scope>
    <source>
        <strain evidence="1 2">DAOM 194757</strain>
    </source>
</reference>
<proteinExistence type="predicted"/>
<evidence type="ECO:0000313" key="2">
    <source>
        <dbReference type="Proteomes" id="UP000266673"/>
    </source>
</evidence>
<comment type="caution">
    <text evidence="1">The sequence shown here is derived from an EMBL/GenBank/DDBJ whole genome shotgun (WGS) entry which is preliminary data.</text>
</comment>
<accession>A0A397UD20</accession>
<dbReference type="AlphaFoldDB" id="A0A397UD20"/>
<keyword evidence="2" id="KW-1185">Reference proteome</keyword>
<dbReference type="Proteomes" id="UP000266673">
    <property type="component" value="Unassembled WGS sequence"/>
</dbReference>
<sequence length="58" mass="6660">MYTLLAVSHSINIYIVCKNGSGVLRKFYRNAPHIIHDGGFVEFILLYNNIEEKLPHIS</sequence>
<name>A0A397UD20_9GLOM</name>
<protein>
    <submittedName>
        <fullName evidence="1">Uncharacterized protein</fullName>
    </submittedName>
</protein>
<evidence type="ECO:0000313" key="1">
    <source>
        <dbReference type="EMBL" id="RIB08050.1"/>
    </source>
</evidence>